<protein>
    <recommendedName>
        <fullName evidence="4">FHA domain-containing protein</fullName>
    </recommendedName>
</protein>
<feature type="region of interest" description="Disordered" evidence="1">
    <location>
        <begin position="80"/>
        <end position="99"/>
    </location>
</feature>
<organism evidence="2 3">
    <name type="scientific">Microbacterium oxydans</name>
    <dbReference type="NCBI Taxonomy" id="82380"/>
    <lineage>
        <taxon>Bacteria</taxon>
        <taxon>Bacillati</taxon>
        <taxon>Actinomycetota</taxon>
        <taxon>Actinomycetes</taxon>
        <taxon>Micrococcales</taxon>
        <taxon>Microbacteriaceae</taxon>
        <taxon>Microbacterium</taxon>
    </lineage>
</organism>
<evidence type="ECO:0000313" key="2">
    <source>
        <dbReference type="EMBL" id="KJL29885.1"/>
    </source>
</evidence>
<accession>A0A0F0LC79</accession>
<evidence type="ECO:0000256" key="1">
    <source>
        <dbReference type="SAM" id="MobiDB-lite"/>
    </source>
</evidence>
<dbReference type="CDD" id="cd00060">
    <property type="entry name" value="FHA"/>
    <property type="match status" value="1"/>
</dbReference>
<dbReference type="EMBL" id="JYIW01000022">
    <property type="protein sequence ID" value="KJL29885.1"/>
    <property type="molecule type" value="Genomic_DNA"/>
</dbReference>
<dbReference type="PATRIC" id="fig|82380.11.peg.1492"/>
<proteinExistence type="predicted"/>
<sequence length="174" mass="18900">MTEETTEGYTPTTTHAEFGAGNPRLRITRDDDRTEFALDVDLVRIGSAEGNELRIADTDPLHATIQHDDRDEYVLTLHGEGERSAAGSADATHPGEDTQTLRTGAQFTAGPWSFVFARDESADHGRPFGGRKGGEFNDQRLQPPRPDYTAEAAASETAESGAPQAEPAPDDFER</sequence>
<evidence type="ECO:0008006" key="4">
    <source>
        <dbReference type="Google" id="ProtNLM"/>
    </source>
</evidence>
<feature type="region of interest" description="Disordered" evidence="1">
    <location>
        <begin position="1"/>
        <end position="26"/>
    </location>
</feature>
<name>A0A0F0LC79_9MICO</name>
<dbReference type="Proteomes" id="UP000033640">
    <property type="component" value="Unassembled WGS sequence"/>
</dbReference>
<evidence type="ECO:0000313" key="3">
    <source>
        <dbReference type="Proteomes" id="UP000033640"/>
    </source>
</evidence>
<gene>
    <name evidence="2" type="ORF">RS83_01456</name>
</gene>
<feature type="region of interest" description="Disordered" evidence="1">
    <location>
        <begin position="118"/>
        <end position="174"/>
    </location>
</feature>
<feature type="compositionally biased region" description="Low complexity" evidence="1">
    <location>
        <begin position="149"/>
        <end position="160"/>
    </location>
</feature>
<comment type="caution">
    <text evidence="2">The sequence shown here is derived from an EMBL/GenBank/DDBJ whole genome shotgun (WGS) entry which is preliminary data.</text>
</comment>
<reference evidence="2 3" key="1">
    <citation type="submission" date="2015-02" db="EMBL/GenBank/DDBJ databases">
        <title>Draft genome sequences of ten Microbacterium spp. with emphasis on heavy metal contaminated environments.</title>
        <authorList>
            <person name="Corretto E."/>
        </authorList>
    </citation>
    <scope>NUCLEOTIDE SEQUENCE [LARGE SCALE GENOMIC DNA]</scope>
    <source>
        <strain evidence="2 3">BEL4b</strain>
    </source>
</reference>
<dbReference type="RefSeq" id="WP_230114908.1">
    <property type="nucleotide sequence ID" value="NZ_CAKKLT010000026.1"/>
</dbReference>
<dbReference type="AlphaFoldDB" id="A0A0F0LC79"/>
<feature type="compositionally biased region" description="Basic and acidic residues" evidence="1">
    <location>
        <begin position="118"/>
        <end position="138"/>
    </location>
</feature>